<dbReference type="GO" id="GO:0016491">
    <property type="term" value="F:oxidoreductase activity"/>
    <property type="evidence" value="ECO:0007669"/>
    <property type="project" value="InterPro"/>
</dbReference>
<dbReference type="CDD" id="cd02966">
    <property type="entry name" value="TlpA_like_family"/>
    <property type="match status" value="1"/>
</dbReference>
<evidence type="ECO:0000259" key="1">
    <source>
        <dbReference type="Pfam" id="PF00578"/>
    </source>
</evidence>
<protein>
    <recommendedName>
        <fullName evidence="1">Alkyl hydroperoxide reductase subunit C/ Thiol specific antioxidant domain-containing protein</fullName>
    </recommendedName>
</protein>
<dbReference type="InterPro" id="IPR036249">
    <property type="entry name" value="Thioredoxin-like_sf"/>
</dbReference>
<proteinExistence type="predicted"/>
<dbReference type="Gene3D" id="3.40.30.10">
    <property type="entry name" value="Glutaredoxin"/>
    <property type="match status" value="1"/>
</dbReference>
<sequence>MKYRHYILLLFLTLSSCDSSSNKKITFEDIKESNIRTGPTFSEENITFYDTNYKKISSEKFNQLLAEGLYLSEGTQKADGSEVIHLTSIKEHVKKLEAQSLPSFELLNLTGKKYNHQSLKGKITILSFWFTASHICVTDILDLNNLAQKYSAKEDCIWLAPALDNTTNLSRFLRGKNWYLEFAADQEKLALKFGILTYPTHLVIDQQGSILKAVVRPQETIETLNQILKTIIPS</sequence>
<gene>
    <name evidence="2" type="ORF">HELGO_WM33973</name>
</gene>
<dbReference type="GO" id="GO:0016209">
    <property type="term" value="F:antioxidant activity"/>
    <property type="evidence" value="ECO:0007669"/>
    <property type="project" value="InterPro"/>
</dbReference>
<dbReference type="AlphaFoldDB" id="A0A6S6SL95"/>
<dbReference type="EMBL" id="CACVAQ010000110">
    <property type="protein sequence ID" value="CAA6805571.1"/>
    <property type="molecule type" value="Genomic_DNA"/>
</dbReference>
<organism evidence="2">
    <name type="scientific">uncultured Aureispira sp</name>
    <dbReference type="NCBI Taxonomy" id="1331704"/>
    <lineage>
        <taxon>Bacteria</taxon>
        <taxon>Pseudomonadati</taxon>
        <taxon>Bacteroidota</taxon>
        <taxon>Saprospiria</taxon>
        <taxon>Saprospirales</taxon>
        <taxon>Saprospiraceae</taxon>
        <taxon>Aureispira</taxon>
        <taxon>environmental samples</taxon>
    </lineage>
</organism>
<dbReference type="PROSITE" id="PS51257">
    <property type="entry name" value="PROKAR_LIPOPROTEIN"/>
    <property type="match status" value="1"/>
</dbReference>
<accession>A0A6S6SL95</accession>
<dbReference type="Pfam" id="PF00578">
    <property type="entry name" value="AhpC-TSA"/>
    <property type="match status" value="1"/>
</dbReference>
<reference evidence="2" key="1">
    <citation type="submission" date="2020-01" db="EMBL/GenBank/DDBJ databases">
        <authorList>
            <person name="Meier V. D."/>
            <person name="Meier V D."/>
        </authorList>
    </citation>
    <scope>NUCLEOTIDE SEQUENCE</scope>
    <source>
        <strain evidence="2">HLG_WM_MAG_10</strain>
    </source>
</reference>
<dbReference type="PANTHER" id="PTHR42852:SF18">
    <property type="entry name" value="CHROMOSOME UNDETERMINED SCAFFOLD_47, WHOLE GENOME SHOTGUN SEQUENCE"/>
    <property type="match status" value="1"/>
</dbReference>
<dbReference type="InterPro" id="IPR000866">
    <property type="entry name" value="AhpC/TSA"/>
</dbReference>
<dbReference type="InterPro" id="IPR050553">
    <property type="entry name" value="Thioredoxin_ResA/DsbE_sf"/>
</dbReference>
<dbReference type="SUPFAM" id="SSF52833">
    <property type="entry name" value="Thioredoxin-like"/>
    <property type="match status" value="1"/>
</dbReference>
<dbReference type="PANTHER" id="PTHR42852">
    <property type="entry name" value="THIOL:DISULFIDE INTERCHANGE PROTEIN DSBE"/>
    <property type="match status" value="1"/>
</dbReference>
<evidence type="ECO:0000313" key="2">
    <source>
        <dbReference type="EMBL" id="CAA6805571.1"/>
    </source>
</evidence>
<name>A0A6S6SL95_9BACT</name>
<feature type="domain" description="Alkyl hydroperoxide reductase subunit C/ Thiol specific antioxidant" evidence="1">
    <location>
        <begin position="99"/>
        <end position="210"/>
    </location>
</feature>